<evidence type="ECO:0000256" key="9">
    <source>
        <dbReference type="ARBA" id="ARBA00023288"/>
    </source>
</evidence>
<keyword evidence="4" id="KW-0732">Signal</keyword>
<accession>A0A7X5BLD1</accession>
<gene>
    <name evidence="10" type="ORF">CAG72_01460</name>
</gene>
<dbReference type="PANTHER" id="PTHR47360">
    <property type="entry name" value="MUREIN DD-ENDOPEPTIDASE MEPS/MUREIN LD-CARBOXYPEPTIDASE"/>
    <property type="match status" value="1"/>
</dbReference>
<dbReference type="GO" id="GO:0008234">
    <property type="term" value="F:cysteine-type peptidase activity"/>
    <property type="evidence" value="ECO:0007669"/>
    <property type="project" value="UniProtKB-KW"/>
</dbReference>
<keyword evidence="3" id="KW-0645">Protease</keyword>
<dbReference type="GO" id="GO:0016020">
    <property type="term" value="C:membrane"/>
    <property type="evidence" value="ECO:0007669"/>
    <property type="project" value="UniProtKB-SubCell"/>
</dbReference>
<evidence type="ECO:0000313" key="10">
    <source>
        <dbReference type="EMBL" id="NAW63871.1"/>
    </source>
</evidence>
<dbReference type="InterPro" id="IPR038765">
    <property type="entry name" value="Papain-like_cys_pep_sf"/>
</dbReference>
<organism evidence="10 11">
    <name type="scientific">Photobacterium halotolerans</name>
    <dbReference type="NCBI Taxonomy" id="265726"/>
    <lineage>
        <taxon>Bacteria</taxon>
        <taxon>Pseudomonadati</taxon>
        <taxon>Pseudomonadota</taxon>
        <taxon>Gammaproteobacteria</taxon>
        <taxon>Vibrionales</taxon>
        <taxon>Vibrionaceae</taxon>
        <taxon>Photobacterium</taxon>
    </lineage>
</organism>
<evidence type="ECO:0000256" key="8">
    <source>
        <dbReference type="ARBA" id="ARBA00023139"/>
    </source>
</evidence>
<keyword evidence="9" id="KW-0449">Lipoprotein</keyword>
<name>A0A7X5BLD1_9GAMM</name>
<evidence type="ECO:0000313" key="11">
    <source>
        <dbReference type="Proteomes" id="UP000465712"/>
    </source>
</evidence>
<evidence type="ECO:0000256" key="4">
    <source>
        <dbReference type="ARBA" id="ARBA00022729"/>
    </source>
</evidence>
<dbReference type="SUPFAM" id="SSF54001">
    <property type="entry name" value="Cysteine proteinases"/>
    <property type="match status" value="1"/>
</dbReference>
<evidence type="ECO:0000256" key="5">
    <source>
        <dbReference type="ARBA" id="ARBA00022801"/>
    </source>
</evidence>
<comment type="similarity">
    <text evidence="2">Belongs to the peptidase C40 family.</text>
</comment>
<dbReference type="PANTHER" id="PTHR47360:SF3">
    <property type="entry name" value="MUREIN DD-ENDOPEPTIDASE MEPS_MUREIN LD-CARBOXYPEPTIDASE"/>
    <property type="match status" value="1"/>
</dbReference>
<evidence type="ECO:0000256" key="3">
    <source>
        <dbReference type="ARBA" id="ARBA00022670"/>
    </source>
</evidence>
<dbReference type="EMBL" id="WXWW01000027">
    <property type="protein sequence ID" value="NAW63871.1"/>
    <property type="molecule type" value="Genomic_DNA"/>
</dbReference>
<dbReference type="InterPro" id="IPR052062">
    <property type="entry name" value="Murein_DD/LD_carboxypeptidase"/>
</dbReference>
<comment type="caution">
    <text evidence="10">The sequence shown here is derived from an EMBL/GenBank/DDBJ whole genome shotgun (WGS) entry which is preliminary data.</text>
</comment>
<comment type="subcellular location">
    <subcellularLocation>
        <location evidence="1">Membrane</location>
        <topology evidence="1">Lipid-anchor</topology>
    </subcellularLocation>
</comment>
<evidence type="ECO:0000256" key="7">
    <source>
        <dbReference type="ARBA" id="ARBA00023136"/>
    </source>
</evidence>
<protein>
    <submittedName>
        <fullName evidence="10">Uncharacterized protein</fullName>
    </submittedName>
</protein>
<dbReference type="PROSITE" id="PS51935">
    <property type="entry name" value="NLPC_P60"/>
    <property type="match status" value="1"/>
</dbReference>
<dbReference type="AlphaFoldDB" id="A0A7X5BLD1"/>
<dbReference type="Pfam" id="PF00877">
    <property type="entry name" value="NLPC_P60"/>
    <property type="match status" value="1"/>
</dbReference>
<sequence length="166" mass="18611">MMISTMAVLSVLTGCSTTTQVPAETREIHAAVTQPPQPPVSIAIKPPTPTFLDVYQSWKGTPYRLGGSSRRGIDCSAFVQLTYSEVYRQMLPRTTAEQSQLGKAVPRTMAKKGDLVFFRTGRRMRHVGIYMGNNEFLHASTSQGVVVSSLDTPYWQRAFWQIRRIQ</sequence>
<evidence type="ECO:0000256" key="2">
    <source>
        <dbReference type="ARBA" id="ARBA00007074"/>
    </source>
</evidence>
<dbReference type="InterPro" id="IPR000064">
    <property type="entry name" value="NLP_P60_dom"/>
</dbReference>
<reference evidence="10 11" key="1">
    <citation type="submission" date="2017-05" db="EMBL/GenBank/DDBJ databases">
        <title>High clonality and local adaptation shapes Vibrionaceae linages within an endangered oasis.</title>
        <authorList>
            <person name="Vazquez-Rosas-Landa M."/>
        </authorList>
    </citation>
    <scope>NUCLEOTIDE SEQUENCE [LARGE SCALE GENOMIC DNA]</scope>
    <source>
        <strain evidence="10 11">P46_P4S1P180</strain>
    </source>
</reference>
<keyword evidence="6" id="KW-0788">Thiol protease</keyword>
<keyword evidence="5" id="KW-0378">Hydrolase</keyword>
<evidence type="ECO:0000256" key="6">
    <source>
        <dbReference type="ARBA" id="ARBA00022807"/>
    </source>
</evidence>
<evidence type="ECO:0000256" key="1">
    <source>
        <dbReference type="ARBA" id="ARBA00004635"/>
    </source>
</evidence>
<dbReference type="OrthoDB" id="9807055at2"/>
<dbReference type="Gene3D" id="3.90.1720.10">
    <property type="entry name" value="endopeptidase domain like (from Nostoc punctiforme)"/>
    <property type="match status" value="1"/>
</dbReference>
<proteinExistence type="inferred from homology"/>
<keyword evidence="7" id="KW-0472">Membrane</keyword>
<dbReference type="Proteomes" id="UP000465712">
    <property type="component" value="Unassembled WGS sequence"/>
</dbReference>
<dbReference type="GO" id="GO:0006508">
    <property type="term" value="P:proteolysis"/>
    <property type="evidence" value="ECO:0007669"/>
    <property type="project" value="UniProtKB-KW"/>
</dbReference>
<keyword evidence="8" id="KW-0564">Palmitate</keyword>